<protein>
    <recommendedName>
        <fullName evidence="4">VTC domain-containing protein</fullName>
    </recommendedName>
</protein>
<proteinExistence type="predicted"/>
<dbReference type="AlphaFoldDB" id="A0A8K0TJR9"/>
<feature type="region of interest" description="Disordered" evidence="1">
    <location>
        <begin position="536"/>
        <end position="560"/>
    </location>
</feature>
<keyword evidence="3" id="KW-1185">Reference proteome</keyword>
<evidence type="ECO:0008006" key="4">
    <source>
        <dbReference type="Google" id="ProtNLM"/>
    </source>
</evidence>
<dbReference type="OrthoDB" id="6493944at2759"/>
<feature type="region of interest" description="Disordered" evidence="1">
    <location>
        <begin position="1"/>
        <end position="107"/>
    </location>
</feature>
<feature type="compositionally biased region" description="Low complexity" evidence="1">
    <location>
        <begin position="49"/>
        <end position="59"/>
    </location>
</feature>
<evidence type="ECO:0000313" key="3">
    <source>
        <dbReference type="Proteomes" id="UP000813385"/>
    </source>
</evidence>
<evidence type="ECO:0000256" key="1">
    <source>
        <dbReference type="SAM" id="MobiDB-lite"/>
    </source>
</evidence>
<feature type="compositionally biased region" description="Basic and acidic residues" evidence="1">
    <location>
        <begin position="27"/>
        <end position="43"/>
    </location>
</feature>
<gene>
    <name evidence="2" type="ORF">B0T11DRAFT_48438</name>
</gene>
<dbReference type="PANTHER" id="PTHR42345">
    <property type="entry name" value="TPR_REGION DOMAIN-CONTAINING PROTEIN"/>
    <property type="match status" value="1"/>
</dbReference>
<name>A0A8K0TJR9_9PEZI</name>
<organism evidence="2 3">
    <name type="scientific">Plectosphaerella cucumerina</name>
    <dbReference type="NCBI Taxonomy" id="40658"/>
    <lineage>
        <taxon>Eukaryota</taxon>
        <taxon>Fungi</taxon>
        <taxon>Dikarya</taxon>
        <taxon>Ascomycota</taxon>
        <taxon>Pezizomycotina</taxon>
        <taxon>Sordariomycetes</taxon>
        <taxon>Hypocreomycetidae</taxon>
        <taxon>Glomerellales</taxon>
        <taxon>Plectosphaerellaceae</taxon>
        <taxon>Plectosphaerella</taxon>
    </lineage>
</organism>
<dbReference type="PANTHER" id="PTHR42345:SF1">
    <property type="entry name" value="VTC DOMAIN-CONTAINING PROTEIN"/>
    <property type="match status" value="1"/>
</dbReference>
<dbReference type="EMBL" id="JAGPXD010000002">
    <property type="protein sequence ID" value="KAH7366873.1"/>
    <property type="molecule type" value="Genomic_DNA"/>
</dbReference>
<evidence type="ECO:0000313" key="2">
    <source>
        <dbReference type="EMBL" id="KAH7366873.1"/>
    </source>
</evidence>
<accession>A0A8K0TJR9</accession>
<sequence length="798" mass="89376">MPDHDEGQKTGFWGSLFRSKSLAQKLGKPDKEPRRVSEGDVLAHRRRNSPAIDSDPPSSSRRRPRRSRSDAPRRTGSSKPKVRRSSGTNGHATRPPLTSWPPSNMNSQEELTLGHAMELISRGVPAHKGHNRRIPHAPEQYYALYTTSAGNHGDESDTADLHNSMTQFMTLRVQGSGSGGSADAATYPWDTLEQPSYAFYFGRIPGTITLNQWAFSSSNLPTSIAIRDSGVMPRVVDLPRIFERLKEIESSRVKEDDEERMYRTLYRRFLRDPDRGAGTAHRTLDRQITDLILVLSRPGHWIDFSDLRNQVAARFIFDTTPDNKERYTRFCHQLLLSLELEIRIQARTHGEWAKEKLLAQLPPTIRWDLALAKRWRENVRVEGWGKQPSDVQLRFKLKRRQTRMLSRFANVMKWPNLSEAMQRMKERDEDDTLDLVSSDALAFFSGLVLPGPTFPFLMMNTLIDIDPDETTDALALLTHLHPHCGFQHRSSYTYWSATSIVGKVLAPTCQSLAGWVGPARPSPDLRRSQIARVRCKRPTKQKLSPADVASMSERSDPLGPPADVFPVKEYKLVKPKYRDDIYFDGVRIEVLGFKPVPGSASGGSNGSRSASRNASRSASRNGNGSEGHREEEPTWFDATVQLAIDGVSWPLRLAYDVSFISAWPCEGGPHPLFFDYLFETVRADQIVEVRDWGGLYYGGRRGSSVQGPGSASGHGGSGLSTQDAVQDDVERVLVVEAFGVPDNEVLARAWCSHWGLSAIVADVSKTCIACAVREAYAATLTVVIVIDGERRRKDEEDD</sequence>
<feature type="region of interest" description="Disordered" evidence="1">
    <location>
        <begin position="598"/>
        <end position="632"/>
    </location>
</feature>
<dbReference type="Proteomes" id="UP000813385">
    <property type="component" value="Unassembled WGS sequence"/>
</dbReference>
<reference evidence="2" key="1">
    <citation type="journal article" date="2021" name="Nat. Commun.">
        <title>Genetic determinants of endophytism in the Arabidopsis root mycobiome.</title>
        <authorList>
            <person name="Mesny F."/>
            <person name="Miyauchi S."/>
            <person name="Thiergart T."/>
            <person name="Pickel B."/>
            <person name="Atanasova L."/>
            <person name="Karlsson M."/>
            <person name="Huettel B."/>
            <person name="Barry K.W."/>
            <person name="Haridas S."/>
            <person name="Chen C."/>
            <person name="Bauer D."/>
            <person name="Andreopoulos W."/>
            <person name="Pangilinan J."/>
            <person name="LaButti K."/>
            <person name="Riley R."/>
            <person name="Lipzen A."/>
            <person name="Clum A."/>
            <person name="Drula E."/>
            <person name="Henrissat B."/>
            <person name="Kohler A."/>
            <person name="Grigoriev I.V."/>
            <person name="Martin F.M."/>
            <person name="Hacquard S."/>
        </authorList>
    </citation>
    <scope>NUCLEOTIDE SEQUENCE</scope>
    <source>
        <strain evidence="2">MPI-CAGE-AT-0016</strain>
    </source>
</reference>
<comment type="caution">
    <text evidence="2">The sequence shown here is derived from an EMBL/GenBank/DDBJ whole genome shotgun (WGS) entry which is preliminary data.</text>
</comment>
<feature type="compositionally biased region" description="Low complexity" evidence="1">
    <location>
        <begin position="606"/>
        <end position="623"/>
    </location>
</feature>